<evidence type="ECO:0000256" key="20">
    <source>
        <dbReference type="SAM" id="MobiDB-lite"/>
    </source>
</evidence>
<dbReference type="InterPro" id="IPR014020">
    <property type="entry name" value="Tensin_C2-dom"/>
</dbReference>
<dbReference type="PROSITE" id="PS50056">
    <property type="entry name" value="TYR_PHOSPHATASE_2"/>
    <property type="match status" value="1"/>
</dbReference>
<dbReference type="InterPro" id="IPR051281">
    <property type="entry name" value="Dual-spec_lipid-protein_phosph"/>
</dbReference>
<dbReference type="InterPro" id="IPR029023">
    <property type="entry name" value="Tensin_phosphatase"/>
</dbReference>
<comment type="catalytic activity">
    <reaction evidence="17">
        <text>O-phospho-L-seryl-[protein] + H2O = L-seryl-[protein] + phosphate</text>
        <dbReference type="Rhea" id="RHEA:20629"/>
        <dbReference type="Rhea" id="RHEA-COMP:9863"/>
        <dbReference type="Rhea" id="RHEA-COMP:11604"/>
        <dbReference type="ChEBI" id="CHEBI:15377"/>
        <dbReference type="ChEBI" id="CHEBI:29999"/>
        <dbReference type="ChEBI" id="CHEBI:43474"/>
        <dbReference type="ChEBI" id="CHEBI:83421"/>
        <dbReference type="EC" id="3.1.3.16"/>
    </reaction>
    <physiologicalReaction direction="left-to-right" evidence="17">
        <dbReference type="Rhea" id="RHEA:20630"/>
    </physiologicalReaction>
</comment>
<evidence type="ECO:0000256" key="14">
    <source>
        <dbReference type="ARBA" id="ARBA00043760"/>
    </source>
</evidence>
<name>A0AAW0ESA3_9TRYP</name>
<evidence type="ECO:0000256" key="5">
    <source>
        <dbReference type="ARBA" id="ARBA00013081"/>
    </source>
</evidence>
<dbReference type="EC" id="3.1.3.67" evidence="3"/>
<comment type="catalytic activity">
    <reaction evidence="10">
        <text>1,2-dihexadecanoyl-sn-glycero-3-phospho-(1D-myo-inositol-3,4,5-trisphosphate) + H2O = 1,2-dihexadecanoyl-sn-glycero-3-phospho-(1D-myo-inositol-4,5-bisphosphate) + phosphate</text>
        <dbReference type="Rhea" id="RHEA:43560"/>
        <dbReference type="ChEBI" id="CHEBI:15377"/>
        <dbReference type="ChEBI" id="CHEBI:43474"/>
        <dbReference type="ChEBI" id="CHEBI:83420"/>
        <dbReference type="ChEBI" id="CHEBI:83423"/>
    </reaction>
    <physiologicalReaction direction="left-to-right" evidence="10">
        <dbReference type="Rhea" id="RHEA:43561"/>
    </physiologicalReaction>
</comment>
<comment type="catalytic activity">
    <reaction evidence="18">
        <text>O-phospho-L-threonyl-[protein] + H2O = L-threonyl-[protein] + phosphate</text>
        <dbReference type="Rhea" id="RHEA:47004"/>
        <dbReference type="Rhea" id="RHEA-COMP:11060"/>
        <dbReference type="Rhea" id="RHEA-COMP:11605"/>
        <dbReference type="ChEBI" id="CHEBI:15377"/>
        <dbReference type="ChEBI" id="CHEBI:30013"/>
        <dbReference type="ChEBI" id="CHEBI:43474"/>
        <dbReference type="ChEBI" id="CHEBI:61977"/>
        <dbReference type="EC" id="3.1.3.16"/>
    </reaction>
    <physiologicalReaction direction="left-to-right" evidence="18">
        <dbReference type="Rhea" id="RHEA:47005"/>
    </physiologicalReaction>
</comment>
<feature type="region of interest" description="Disordered" evidence="20">
    <location>
        <begin position="267"/>
        <end position="309"/>
    </location>
</feature>
<keyword evidence="9" id="KW-0443">Lipid metabolism</keyword>
<evidence type="ECO:0000256" key="1">
    <source>
        <dbReference type="ARBA" id="ARBA00004496"/>
    </source>
</evidence>
<evidence type="ECO:0000313" key="24">
    <source>
        <dbReference type="EMBL" id="KAK7196294.1"/>
    </source>
</evidence>
<evidence type="ECO:0000256" key="17">
    <source>
        <dbReference type="ARBA" id="ARBA00047986"/>
    </source>
</evidence>
<dbReference type="GO" id="GO:0042995">
    <property type="term" value="C:cell projection"/>
    <property type="evidence" value="ECO:0007669"/>
    <property type="project" value="UniProtKB-ARBA"/>
</dbReference>
<dbReference type="Pfam" id="PF22785">
    <property type="entry name" value="Tc-R-P"/>
    <property type="match status" value="1"/>
</dbReference>
<dbReference type="InterPro" id="IPR000387">
    <property type="entry name" value="Tyr_Pase_dom"/>
</dbReference>
<dbReference type="GO" id="GO:0050793">
    <property type="term" value="P:regulation of developmental process"/>
    <property type="evidence" value="ECO:0007669"/>
    <property type="project" value="UniProtKB-ARBA"/>
</dbReference>
<evidence type="ECO:0000256" key="13">
    <source>
        <dbReference type="ARBA" id="ARBA00043734"/>
    </source>
</evidence>
<dbReference type="Proteomes" id="UP001430356">
    <property type="component" value="Unassembled WGS sequence"/>
</dbReference>
<evidence type="ECO:0000256" key="12">
    <source>
        <dbReference type="ARBA" id="ARBA00034338"/>
    </source>
</evidence>
<accession>A0AAW0ESA3</accession>
<dbReference type="GO" id="GO:0004725">
    <property type="term" value="F:protein tyrosine phosphatase activity"/>
    <property type="evidence" value="ECO:0007669"/>
    <property type="project" value="UniProtKB-EC"/>
</dbReference>
<feature type="region of interest" description="Disordered" evidence="20">
    <location>
        <begin position="89"/>
        <end position="220"/>
    </location>
</feature>
<feature type="domain" description="C2 tensin-type" evidence="23">
    <location>
        <begin position="511"/>
        <end position="647"/>
    </location>
</feature>
<keyword evidence="8" id="KW-0904">Protein phosphatase</keyword>
<feature type="domain" description="Tyrosine specific protein phosphatases" evidence="21">
    <location>
        <begin position="415"/>
        <end position="477"/>
    </location>
</feature>
<dbReference type="Gene3D" id="2.60.40.1110">
    <property type="match status" value="1"/>
</dbReference>
<proteinExistence type="inferred from homology"/>
<dbReference type="PROSITE" id="PS51181">
    <property type="entry name" value="PPASE_TENSIN"/>
    <property type="match status" value="1"/>
</dbReference>
<evidence type="ECO:0000256" key="4">
    <source>
        <dbReference type="ARBA" id="ARBA00013064"/>
    </source>
</evidence>
<dbReference type="PANTHER" id="PTHR12305">
    <property type="entry name" value="PHOSPHATASE WITH HOMOLOGY TO TENSIN"/>
    <property type="match status" value="1"/>
</dbReference>
<dbReference type="PROSITE" id="PS00383">
    <property type="entry name" value="TYR_PHOSPHATASE_1"/>
    <property type="match status" value="1"/>
</dbReference>
<evidence type="ECO:0000256" key="18">
    <source>
        <dbReference type="ARBA" id="ARBA00048832"/>
    </source>
</evidence>
<dbReference type="EMBL" id="JAECZO010000072">
    <property type="protein sequence ID" value="KAK7196294.1"/>
    <property type="molecule type" value="Genomic_DNA"/>
</dbReference>
<dbReference type="SUPFAM" id="SSF52799">
    <property type="entry name" value="(Phosphotyrosine protein) phosphatases II"/>
    <property type="match status" value="1"/>
</dbReference>
<organism evidence="24 25">
    <name type="scientific">Novymonas esmeraldas</name>
    <dbReference type="NCBI Taxonomy" id="1808958"/>
    <lineage>
        <taxon>Eukaryota</taxon>
        <taxon>Discoba</taxon>
        <taxon>Euglenozoa</taxon>
        <taxon>Kinetoplastea</taxon>
        <taxon>Metakinetoplastina</taxon>
        <taxon>Trypanosomatida</taxon>
        <taxon>Trypanosomatidae</taxon>
        <taxon>Novymonas</taxon>
    </lineage>
</organism>
<dbReference type="InterPro" id="IPR016130">
    <property type="entry name" value="Tyr_Pase_AS"/>
</dbReference>
<evidence type="ECO:0000256" key="11">
    <source>
        <dbReference type="ARBA" id="ARBA00034268"/>
    </source>
</evidence>
<dbReference type="Gene3D" id="3.90.190.10">
    <property type="entry name" value="Protein tyrosine phosphatase superfamily"/>
    <property type="match status" value="1"/>
</dbReference>
<comment type="catalytic activity">
    <reaction evidence="13">
        <text>1D-myo-inositol 1,3,4,5-tetrakisphosphate + H2O = 1D-myo-inositol 1,4,5-trisphosphate + phosphate</text>
        <dbReference type="Rhea" id="RHEA:77155"/>
        <dbReference type="ChEBI" id="CHEBI:15377"/>
        <dbReference type="ChEBI" id="CHEBI:43474"/>
        <dbReference type="ChEBI" id="CHEBI:57895"/>
        <dbReference type="ChEBI" id="CHEBI:203600"/>
    </reaction>
    <physiologicalReaction direction="left-to-right" evidence="13">
        <dbReference type="Rhea" id="RHEA:77156"/>
    </physiologicalReaction>
</comment>
<evidence type="ECO:0000256" key="10">
    <source>
        <dbReference type="ARBA" id="ARBA00034256"/>
    </source>
</evidence>
<sequence length="651" mass="68983">MRIPFSALEDAAPQRAGAVAVDIEGTLRHQMSAAPLGVSQGLEPPPPPQQQQPQLHGSRHGNADAFLSSSAPASISSRDLNLLLMCDTTPSSRRSSPSRSPVLLSTSTVCPGTGTRPDGARSSHAPPAPQGERGAAPLDTSSLLADSELMTHSAGPGPSPATLSDAGASPSRDRVCPDSSVAAQLHGARSATSMTSSANNAASSSSSSSSQCDGPTASSTGRAPNVAALAAAVAPAASEADHLGSPAAGGVDAFPALAFAGVQQRLRTASPTATTTTTGATPSPPWTSPSTPAEPSSPVHDASATASSGRRSPFRIASWIRARVSQNKIRYRDGDFNLDLTYITPRIVAMGFPAHGTEYYIRNPVDEVERFFDARHAGHYRIYNLCAERVYDSPQRFHGHFRRFPFEDHNAPSLALVLDFVQDAVDYLDADAANVVGVHCKAGKGRTGVMVSCLLLRLHRGHFGTADEAMRLFDQRRTCDGAGITIPSQRRYVRYFAELLTEHGGQLPRLPRRLVLREVLIRVARQSSLLHPGDLYFLVSNHSDVLLDSRVLFPRGPTLTTIGGVFDFASLGANVAAPTTLLGDVKVAVYRRRPIVLAGTESEACRLWFNTTLCPSLNLVFGREELDKIDVAAVGKSILVSLSLSVVDAES</sequence>
<comment type="catalytic activity">
    <reaction evidence="14">
        <text>a 1,2-diacyl-sn-glycero-3-phospho-(1D-myo-inositol-3,4,5-trisphosphate) + H2O = a 1,2-diacyl-sn-glycero-3-phospho-(1D-myo-inositol-4,5-bisphosphate) + phosphate</text>
        <dbReference type="Rhea" id="RHEA:25017"/>
        <dbReference type="ChEBI" id="CHEBI:15377"/>
        <dbReference type="ChEBI" id="CHEBI:43474"/>
        <dbReference type="ChEBI" id="CHEBI:57836"/>
        <dbReference type="ChEBI" id="CHEBI:58456"/>
        <dbReference type="EC" id="3.1.3.67"/>
    </reaction>
    <physiologicalReaction direction="left-to-right" evidence="14">
        <dbReference type="Rhea" id="RHEA:25018"/>
    </physiologicalReaction>
</comment>
<dbReference type="AlphaFoldDB" id="A0AAW0ESA3"/>
<comment type="similarity">
    <text evidence="2">Belongs to the PTEN phosphatase protein family.</text>
</comment>
<comment type="caution">
    <text evidence="24">The sequence shown here is derived from an EMBL/GenBank/DDBJ whole genome shotgun (WGS) entry which is preliminary data.</text>
</comment>
<evidence type="ECO:0000256" key="6">
    <source>
        <dbReference type="ARBA" id="ARBA00022490"/>
    </source>
</evidence>
<dbReference type="GO" id="GO:0005829">
    <property type="term" value="C:cytosol"/>
    <property type="evidence" value="ECO:0007669"/>
    <property type="project" value="TreeGrafter"/>
</dbReference>
<comment type="subcellular location">
    <subcellularLocation>
        <location evidence="1">Cytoplasm</location>
    </subcellularLocation>
</comment>
<dbReference type="PANTHER" id="PTHR12305:SF81">
    <property type="entry name" value="PHOSPHATIDYLINOSITOL 3,4,5-TRISPHOSPHATE 3-PHOSPHATASE AND DUAL-SPECIFICITY PROTEIN PHOSPHATASE PTEN"/>
    <property type="match status" value="1"/>
</dbReference>
<feature type="region of interest" description="Disordered" evidence="20">
    <location>
        <begin position="36"/>
        <end position="66"/>
    </location>
</feature>
<evidence type="ECO:0000256" key="2">
    <source>
        <dbReference type="ARBA" id="ARBA00007881"/>
    </source>
</evidence>
<evidence type="ECO:0000259" key="22">
    <source>
        <dbReference type="PROSITE" id="PS51181"/>
    </source>
</evidence>
<comment type="catalytic activity">
    <reaction evidence="19">
        <text>O-phospho-L-tyrosyl-[protein] + H2O = L-tyrosyl-[protein] + phosphate</text>
        <dbReference type="Rhea" id="RHEA:10684"/>
        <dbReference type="Rhea" id="RHEA-COMP:10136"/>
        <dbReference type="Rhea" id="RHEA-COMP:20101"/>
        <dbReference type="ChEBI" id="CHEBI:15377"/>
        <dbReference type="ChEBI" id="CHEBI:43474"/>
        <dbReference type="ChEBI" id="CHEBI:46858"/>
        <dbReference type="ChEBI" id="CHEBI:61978"/>
        <dbReference type="EC" id="3.1.3.48"/>
    </reaction>
    <physiologicalReaction direction="left-to-right" evidence="19">
        <dbReference type="Rhea" id="RHEA:10685"/>
    </physiologicalReaction>
</comment>
<evidence type="ECO:0000256" key="9">
    <source>
        <dbReference type="ARBA" id="ARBA00023098"/>
    </source>
</evidence>
<evidence type="ECO:0000256" key="3">
    <source>
        <dbReference type="ARBA" id="ARBA00013015"/>
    </source>
</evidence>
<gene>
    <name evidence="24" type="ORF">NESM_000565500</name>
</gene>
<feature type="compositionally biased region" description="Low complexity" evidence="20">
    <location>
        <begin position="288"/>
        <end position="298"/>
    </location>
</feature>
<keyword evidence="25" id="KW-1185">Reference proteome</keyword>
<keyword evidence="6" id="KW-0963">Cytoplasm</keyword>
<evidence type="ECO:0000256" key="15">
    <source>
        <dbReference type="ARBA" id="ARBA00043762"/>
    </source>
</evidence>
<dbReference type="InterPro" id="IPR029021">
    <property type="entry name" value="Prot-tyrosine_phosphatase-like"/>
</dbReference>
<comment type="catalytic activity">
    <reaction evidence="15">
        <text>1D-myo-inositol 1,3,4,5,6-pentakisphosphate + H2O = 1D-myo-inositol 1,4,5,6-tetrakisphosphate + phosphate</text>
        <dbReference type="Rhea" id="RHEA:77143"/>
        <dbReference type="ChEBI" id="CHEBI:15377"/>
        <dbReference type="ChEBI" id="CHEBI:43474"/>
        <dbReference type="ChEBI" id="CHEBI:57627"/>
        <dbReference type="ChEBI" id="CHEBI:57733"/>
    </reaction>
    <physiologicalReaction direction="left-to-right" evidence="15">
        <dbReference type="Rhea" id="RHEA:77144"/>
    </physiologicalReaction>
</comment>
<evidence type="ECO:0000256" key="8">
    <source>
        <dbReference type="ARBA" id="ARBA00022912"/>
    </source>
</evidence>
<evidence type="ECO:0000259" key="23">
    <source>
        <dbReference type="PROSITE" id="PS51182"/>
    </source>
</evidence>
<keyword evidence="7" id="KW-0378">Hydrolase</keyword>
<comment type="catalytic activity">
    <reaction evidence="11">
        <text>1,2-dioctanoyl-sn-glycero-3-phospho-(1D-myo-inositol-3,4,5-trisphosphate) + H2O = 1,2-dioctanoyl-sn-glycero-3-phospho-(1D-myo-inositol-4,5-bisphosphate) + phosphate</text>
        <dbReference type="Rhea" id="RHEA:43552"/>
        <dbReference type="ChEBI" id="CHEBI:15377"/>
        <dbReference type="ChEBI" id="CHEBI:43474"/>
        <dbReference type="ChEBI" id="CHEBI:83416"/>
        <dbReference type="ChEBI" id="CHEBI:83419"/>
    </reaction>
    <physiologicalReaction direction="left-to-right" evidence="11">
        <dbReference type="Rhea" id="RHEA:43553"/>
    </physiologicalReaction>
</comment>
<evidence type="ECO:0000256" key="7">
    <source>
        <dbReference type="ARBA" id="ARBA00022801"/>
    </source>
</evidence>
<dbReference type="InterPro" id="IPR035892">
    <property type="entry name" value="C2_domain_sf"/>
</dbReference>
<dbReference type="CDD" id="cd14509">
    <property type="entry name" value="PTP_PTEN"/>
    <property type="match status" value="1"/>
</dbReference>
<feature type="compositionally biased region" description="Low complexity" evidence="20">
    <location>
        <begin position="190"/>
        <end position="210"/>
    </location>
</feature>
<feature type="compositionally biased region" description="Low complexity" evidence="20">
    <location>
        <begin position="89"/>
        <end position="109"/>
    </location>
</feature>
<evidence type="ECO:0000313" key="25">
    <source>
        <dbReference type="Proteomes" id="UP001430356"/>
    </source>
</evidence>
<dbReference type="EC" id="3.1.3.48" evidence="4"/>
<evidence type="ECO:0000256" key="16">
    <source>
        <dbReference type="ARBA" id="ARBA00044309"/>
    </source>
</evidence>
<evidence type="ECO:0000256" key="19">
    <source>
        <dbReference type="ARBA" id="ARBA00051341"/>
    </source>
</evidence>
<dbReference type="GO" id="GO:0006629">
    <property type="term" value="P:lipid metabolic process"/>
    <property type="evidence" value="ECO:0007669"/>
    <property type="project" value="UniProtKB-KW"/>
</dbReference>
<feature type="compositionally biased region" description="Polar residues" evidence="20">
    <location>
        <begin position="211"/>
        <end position="220"/>
    </location>
</feature>
<evidence type="ECO:0000259" key="21">
    <source>
        <dbReference type="PROSITE" id="PS50056"/>
    </source>
</evidence>
<feature type="domain" description="Phosphatase tensin-type" evidence="22">
    <location>
        <begin position="329"/>
        <end position="503"/>
    </location>
</feature>
<feature type="compositionally biased region" description="Low complexity" evidence="20">
    <location>
        <begin position="268"/>
        <end position="281"/>
    </location>
</feature>
<dbReference type="Pfam" id="PF10409">
    <property type="entry name" value="PTEN_C2"/>
    <property type="match status" value="1"/>
</dbReference>
<dbReference type="GO" id="GO:0016314">
    <property type="term" value="F:phosphatidylinositol-3,4,5-trisphosphate 3-phosphatase activity"/>
    <property type="evidence" value="ECO:0007669"/>
    <property type="project" value="UniProtKB-EC"/>
</dbReference>
<reference evidence="24 25" key="1">
    <citation type="journal article" date="2021" name="MBio">
        <title>A New Model Trypanosomatid, Novymonas esmeraldas: Genomic Perception of Its 'Candidatus Pandoraea novymonadis' Endosymbiont.</title>
        <authorList>
            <person name="Zakharova A."/>
            <person name="Saura A."/>
            <person name="Butenko A."/>
            <person name="Podesvova L."/>
            <person name="Warmusova S."/>
            <person name="Kostygov A.Y."/>
            <person name="Nenarokova A."/>
            <person name="Lukes J."/>
            <person name="Opperdoes F.R."/>
            <person name="Yurchenko V."/>
        </authorList>
    </citation>
    <scope>NUCLEOTIDE SEQUENCE [LARGE SCALE GENOMIC DNA]</scope>
    <source>
        <strain evidence="24 25">E262AT.01</strain>
    </source>
</reference>
<protein>
    <recommendedName>
        <fullName evidence="12">Phosphatidylinositol 3,4,5-trisphosphate 3-phosphatase and dual-specificity protein phosphatase PTEN</fullName>
        <ecNumber evidence="5">3.1.3.16</ecNumber>
        <ecNumber evidence="4">3.1.3.48</ecNumber>
        <ecNumber evidence="3">3.1.3.67</ecNumber>
    </recommendedName>
    <alternativeName>
        <fullName evidence="16">Inositol polyphosphate 3-phosphatase</fullName>
    </alternativeName>
</protein>
<dbReference type="GO" id="GO:0004722">
    <property type="term" value="F:protein serine/threonine phosphatase activity"/>
    <property type="evidence" value="ECO:0007669"/>
    <property type="project" value="UniProtKB-EC"/>
</dbReference>
<dbReference type="PROSITE" id="PS51182">
    <property type="entry name" value="C2_TENSIN"/>
    <property type="match status" value="1"/>
</dbReference>
<dbReference type="EC" id="3.1.3.16" evidence="5"/>
<dbReference type="SMART" id="SM01326">
    <property type="entry name" value="PTEN_C2"/>
    <property type="match status" value="1"/>
</dbReference>
<dbReference type="SUPFAM" id="SSF49562">
    <property type="entry name" value="C2 domain (Calcium/lipid-binding domain, CaLB)"/>
    <property type="match status" value="1"/>
</dbReference>
<dbReference type="InterPro" id="IPR045101">
    <property type="entry name" value="PTP_PTEN"/>
</dbReference>